<name>A0A1J4KEW7_9EUKA</name>
<protein>
    <submittedName>
        <fullName evidence="9">DNA-binding protein reb1</fullName>
    </submittedName>
</protein>
<feature type="domain" description="Myb-like" evidence="7">
    <location>
        <begin position="61"/>
        <end position="111"/>
    </location>
</feature>
<dbReference type="GeneID" id="94826680"/>
<reference evidence="9" key="1">
    <citation type="submission" date="2016-10" db="EMBL/GenBank/DDBJ databases">
        <authorList>
            <person name="Benchimol M."/>
            <person name="Almeida L.G."/>
            <person name="Vasconcelos A.T."/>
            <person name="Perreira-Neves A."/>
            <person name="Rosa I.A."/>
            <person name="Tasca T."/>
            <person name="Bogo M.R."/>
            <person name="de Souza W."/>
        </authorList>
    </citation>
    <scope>NUCLEOTIDE SEQUENCE [LARGE SCALE GENOMIC DNA]</scope>
    <source>
        <strain evidence="9">K</strain>
    </source>
</reference>
<dbReference type="InterPro" id="IPR009057">
    <property type="entry name" value="Homeodomain-like_sf"/>
</dbReference>
<dbReference type="SMART" id="SM00717">
    <property type="entry name" value="SANT"/>
    <property type="match status" value="2"/>
</dbReference>
<dbReference type="SUPFAM" id="SSF46689">
    <property type="entry name" value="Homeodomain-like"/>
    <property type="match status" value="1"/>
</dbReference>
<sequence>MSVSKHRPSYFTPKIKFTQEEDKLLIKAVTEIGTSDWRLVSTRVPGRNPRQCRERWNNYVNPQLVAAPWTSADDELLKKKFLELGPKWHLISTFFAGRSTNSIKNRFVTLKRRQKKRGRRNKRSFEYDSESSDESSESESEEELFENDEDYIDSDTYIYNFFTKKTQTRNLKNDEFSANQIQIAGENDFQPTSICTRRRSQEKVAYNSLDNKKKLNEIQNSESNSKQANDSDFVKSQNSIAKNVDSNEVKEEKNGRVVDDKVLESLKEIDNHFWPPDFAYFDKNWLEIAFGV</sequence>
<evidence type="ECO:0000313" key="10">
    <source>
        <dbReference type="Proteomes" id="UP000179807"/>
    </source>
</evidence>
<evidence type="ECO:0000313" key="9">
    <source>
        <dbReference type="EMBL" id="OHT09480.1"/>
    </source>
</evidence>
<feature type="domain" description="HTH myb-type" evidence="8">
    <location>
        <begin position="16"/>
        <end position="64"/>
    </location>
</feature>
<dbReference type="OrthoDB" id="2143914at2759"/>
<keyword evidence="2" id="KW-0805">Transcription regulation</keyword>
<evidence type="ECO:0000256" key="1">
    <source>
        <dbReference type="ARBA" id="ARBA00022737"/>
    </source>
</evidence>
<dbReference type="PANTHER" id="PTHR46621:SF1">
    <property type="entry name" value="SNRNA-ACTIVATING PROTEIN COMPLEX SUBUNIT 4"/>
    <property type="match status" value="1"/>
</dbReference>
<evidence type="ECO:0000256" key="3">
    <source>
        <dbReference type="ARBA" id="ARBA00023125"/>
    </source>
</evidence>
<evidence type="ECO:0000256" key="2">
    <source>
        <dbReference type="ARBA" id="ARBA00023015"/>
    </source>
</evidence>
<accession>A0A1J4KEW7</accession>
<dbReference type="PROSITE" id="PS50090">
    <property type="entry name" value="MYB_LIKE"/>
    <property type="match status" value="2"/>
</dbReference>
<keyword evidence="10" id="KW-1185">Reference proteome</keyword>
<dbReference type="RefSeq" id="XP_068362616.1">
    <property type="nucleotide sequence ID" value="XM_068491976.1"/>
</dbReference>
<evidence type="ECO:0000256" key="6">
    <source>
        <dbReference type="SAM" id="MobiDB-lite"/>
    </source>
</evidence>
<organism evidence="9 10">
    <name type="scientific">Tritrichomonas foetus</name>
    <dbReference type="NCBI Taxonomy" id="1144522"/>
    <lineage>
        <taxon>Eukaryota</taxon>
        <taxon>Metamonada</taxon>
        <taxon>Parabasalia</taxon>
        <taxon>Tritrichomonadida</taxon>
        <taxon>Tritrichomonadidae</taxon>
        <taxon>Tritrichomonas</taxon>
    </lineage>
</organism>
<feature type="compositionally biased region" description="Polar residues" evidence="6">
    <location>
        <begin position="219"/>
        <end position="244"/>
    </location>
</feature>
<feature type="region of interest" description="Disordered" evidence="6">
    <location>
        <begin position="219"/>
        <end position="253"/>
    </location>
</feature>
<dbReference type="GO" id="GO:0042796">
    <property type="term" value="P:snRNA transcription by RNA polymerase III"/>
    <property type="evidence" value="ECO:0007669"/>
    <property type="project" value="TreeGrafter"/>
</dbReference>
<dbReference type="InterPro" id="IPR001005">
    <property type="entry name" value="SANT/Myb"/>
</dbReference>
<gene>
    <name evidence="9" type="ORF">TRFO_04567</name>
</gene>
<evidence type="ECO:0000256" key="4">
    <source>
        <dbReference type="ARBA" id="ARBA00023163"/>
    </source>
</evidence>
<keyword evidence="4" id="KW-0804">Transcription</keyword>
<feature type="domain" description="HTH myb-type" evidence="8">
    <location>
        <begin position="68"/>
        <end position="115"/>
    </location>
</feature>
<dbReference type="PROSITE" id="PS51294">
    <property type="entry name" value="HTH_MYB"/>
    <property type="match status" value="2"/>
</dbReference>
<dbReference type="Gene3D" id="1.10.10.60">
    <property type="entry name" value="Homeodomain-like"/>
    <property type="match status" value="2"/>
</dbReference>
<dbReference type="GO" id="GO:0019185">
    <property type="term" value="C:snRNA-activating protein complex"/>
    <property type="evidence" value="ECO:0007669"/>
    <property type="project" value="TreeGrafter"/>
</dbReference>
<dbReference type="CDD" id="cd00167">
    <property type="entry name" value="SANT"/>
    <property type="match status" value="2"/>
</dbReference>
<dbReference type="InterPro" id="IPR051575">
    <property type="entry name" value="Myb-like_DNA-bd"/>
</dbReference>
<evidence type="ECO:0000256" key="5">
    <source>
        <dbReference type="ARBA" id="ARBA00023242"/>
    </source>
</evidence>
<dbReference type="EMBL" id="MLAK01000638">
    <property type="protein sequence ID" value="OHT09480.1"/>
    <property type="molecule type" value="Genomic_DNA"/>
</dbReference>
<dbReference type="GO" id="GO:0001006">
    <property type="term" value="F:RNA polymerase III type 3 promoter sequence-specific DNA binding"/>
    <property type="evidence" value="ECO:0007669"/>
    <property type="project" value="TreeGrafter"/>
</dbReference>
<feature type="compositionally biased region" description="Acidic residues" evidence="6">
    <location>
        <begin position="127"/>
        <end position="146"/>
    </location>
</feature>
<keyword evidence="1" id="KW-0677">Repeat</keyword>
<evidence type="ECO:0000259" key="7">
    <source>
        <dbReference type="PROSITE" id="PS50090"/>
    </source>
</evidence>
<dbReference type="Pfam" id="PF00249">
    <property type="entry name" value="Myb_DNA-binding"/>
    <property type="match status" value="2"/>
</dbReference>
<dbReference type="AlphaFoldDB" id="A0A1J4KEW7"/>
<dbReference type="Proteomes" id="UP000179807">
    <property type="component" value="Unassembled WGS sequence"/>
</dbReference>
<dbReference type="GO" id="GO:0042795">
    <property type="term" value="P:snRNA transcription by RNA polymerase II"/>
    <property type="evidence" value="ECO:0007669"/>
    <property type="project" value="TreeGrafter"/>
</dbReference>
<feature type="region of interest" description="Disordered" evidence="6">
    <location>
        <begin position="119"/>
        <end position="146"/>
    </location>
</feature>
<dbReference type="PANTHER" id="PTHR46621">
    <property type="entry name" value="SNRNA-ACTIVATING PROTEIN COMPLEX SUBUNIT 4"/>
    <property type="match status" value="1"/>
</dbReference>
<evidence type="ECO:0000259" key="8">
    <source>
        <dbReference type="PROSITE" id="PS51294"/>
    </source>
</evidence>
<dbReference type="VEuPathDB" id="TrichDB:TRFO_04567"/>
<proteinExistence type="predicted"/>
<dbReference type="GO" id="GO:0000978">
    <property type="term" value="F:RNA polymerase II cis-regulatory region sequence-specific DNA binding"/>
    <property type="evidence" value="ECO:0007669"/>
    <property type="project" value="TreeGrafter"/>
</dbReference>
<keyword evidence="3 9" id="KW-0238">DNA-binding</keyword>
<keyword evidence="5" id="KW-0539">Nucleus</keyword>
<feature type="domain" description="Myb-like" evidence="7">
    <location>
        <begin position="16"/>
        <end position="60"/>
    </location>
</feature>
<comment type="caution">
    <text evidence="9">The sequence shown here is derived from an EMBL/GenBank/DDBJ whole genome shotgun (WGS) entry which is preliminary data.</text>
</comment>
<dbReference type="InterPro" id="IPR017930">
    <property type="entry name" value="Myb_dom"/>
</dbReference>
<dbReference type="FunFam" id="1.10.10.60:FF:000010">
    <property type="entry name" value="Transcriptional activator Myb isoform A"/>
    <property type="match status" value="1"/>
</dbReference>